<dbReference type="InterPro" id="IPR022737">
    <property type="entry name" value="RapA_C"/>
</dbReference>
<keyword evidence="5 9" id="KW-0805">Transcription regulation</keyword>
<evidence type="ECO:0000256" key="5">
    <source>
        <dbReference type="ARBA" id="ARBA00023015"/>
    </source>
</evidence>
<reference evidence="12 13" key="1">
    <citation type="journal article" date="2012" name="J. Bacteriol.">
        <title>Genome sequence of proteorhodopsin-containing sea ice bacterium Glaciecola punicea ACAM 611T.</title>
        <authorList>
            <person name="Qin Q.-L."/>
            <person name="Xie B.-B."/>
            <person name="Shu Y.-L."/>
            <person name="Rong J.-C."/>
            <person name="Zhao D.-L."/>
            <person name="Zhang X.-Y."/>
            <person name="Chen X.-L."/>
            <person name="Zhou B.-C."/>
            <person name="Zhanga Y.-Z."/>
        </authorList>
    </citation>
    <scope>NUCLEOTIDE SEQUENCE [LARGE SCALE GENOMIC DNA]</scope>
    <source>
        <strain evidence="12 13">ACAM 611</strain>
    </source>
</reference>
<keyword evidence="3 9" id="KW-0347">Helicase</keyword>
<dbReference type="GO" id="GO:0003677">
    <property type="term" value="F:DNA binding"/>
    <property type="evidence" value="ECO:0007669"/>
    <property type="project" value="UniProtKB-KW"/>
</dbReference>
<comment type="function">
    <text evidence="9">Transcription regulator that activates transcription by stimulating RNA polymerase (RNAP) recycling in case of stress conditions such as supercoiled DNA or high salt concentrations. Probably acts by releasing the RNAP, when it is trapped or immobilized on tightly supercoiled DNA. Does not activate transcription on linear DNA. Probably not involved in DNA repair.</text>
</comment>
<dbReference type="Gene3D" id="6.10.140.1500">
    <property type="match status" value="1"/>
</dbReference>
<dbReference type="SUPFAM" id="SSF52540">
    <property type="entry name" value="P-loop containing nucleoside triphosphate hydrolases"/>
    <property type="match status" value="2"/>
</dbReference>
<dbReference type="SMART" id="SM00487">
    <property type="entry name" value="DEXDc"/>
    <property type="match status" value="1"/>
</dbReference>
<dbReference type="PANTHER" id="PTHR45766">
    <property type="entry name" value="DNA ANNEALING HELICASE AND ENDONUCLEASE ZRANB3 FAMILY MEMBER"/>
    <property type="match status" value="1"/>
</dbReference>
<proteinExistence type="inferred from homology"/>
<evidence type="ECO:0000256" key="4">
    <source>
        <dbReference type="ARBA" id="ARBA00022840"/>
    </source>
</evidence>
<comment type="subunit">
    <text evidence="9">Interacts with the RNAP. Has a higher affinity for the core RNAP than for the holoenzyme. Its ATPase activity is stimulated by binding to RNAP.</text>
</comment>
<dbReference type="OrthoDB" id="9814088at2"/>
<gene>
    <name evidence="9 12" type="primary">rapA</name>
    <name evidence="12" type="ORF">GPUN_2726</name>
</gene>
<evidence type="ECO:0000256" key="6">
    <source>
        <dbReference type="ARBA" id="ARBA00023125"/>
    </source>
</evidence>
<evidence type="ECO:0000256" key="2">
    <source>
        <dbReference type="ARBA" id="ARBA00022801"/>
    </source>
</evidence>
<dbReference type="NCBIfam" id="NF003426">
    <property type="entry name" value="PRK04914.1"/>
    <property type="match status" value="1"/>
</dbReference>
<comment type="similarity">
    <text evidence="9">Belongs to the SNF2/RAD54 helicase family. RapA subfamily.</text>
</comment>
<feature type="domain" description="Helicase ATP-binding" evidence="10">
    <location>
        <begin position="167"/>
        <end position="336"/>
    </location>
</feature>
<dbReference type="GO" id="GO:0004386">
    <property type="term" value="F:helicase activity"/>
    <property type="evidence" value="ECO:0007669"/>
    <property type="project" value="UniProtKB-UniRule"/>
</dbReference>
<dbReference type="STRING" id="56804.BAE46_02490"/>
<dbReference type="EMBL" id="BAET01000033">
    <property type="protein sequence ID" value="GAB56840.1"/>
    <property type="molecule type" value="Genomic_DNA"/>
</dbReference>
<keyword evidence="4 9" id="KW-0067">ATP-binding</keyword>
<dbReference type="PROSITE" id="PS51192">
    <property type="entry name" value="HELICASE_ATP_BIND_1"/>
    <property type="match status" value="1"/>
</dbReference>
<comment type="caution">
    <text evidence="12">The sequence shown here is derived from an EMBL/GenBank/DDBJ whole genome shotgun (WGS) entry which is preliminary data.</text>
</comment>
<dbReference type="Gene3D" id="2.30.30.140">
    <property type="match status" value="1"/>
</dbReference>
<dbReference type="Gene3D" id="2.30.30.930">
    <property type="match status" value="1"/>
</dbReference>
<evidence type="ECO:0000256" key="9">
    <source>
        <dbReference type="HAMAP-Rule" id="MF_01821"/>
    </source>
</evidence>
<dbReference type="Gene3D" id="3.40.50.10810">
    <property type="entry name" value="Tandem AAA-ATPase domain"/>
    <property type="match status" value="1"/>
</dbReference>
<evidence type="ECO:0000259" key="11">
    <source>
        <dbReference type="PROSITE" id="PS51194"/>
    </source>
</evidence>
<dbReference type="InterPro" id="IPR040765">
    <property type="entry name" value="Tudor_1_RapA"/>
</dbReference>
<dbReference type="Pfam" id="PF18337">
    <property type="entry name" value="Tudor_RapA"/>
    <property type="match status" value="1"/>
</dbReference>
<dbReference type="Pfam" id="PF00271">
    <property type="entry name" value="Helicase_C"/>
    <property type="match status" value="1"/>
</dbReference>
<dbReference type="InterPro" id="IPR038718">
    <property type="entry name" value="SNF2-like_sf"/>
</dbReference>
<evidence type="ECO:0000256" key="1">
    <source>
        <dbReference type="ARBA" id="ARBA00022741"/>
    </source>
</evidence>
<protein>
    <recommendedName>
        <fullName evidence="9">RNA polymerase-associated protein RapA</fullName>
        <ecNumber evidence="9">3.6.4.-</ecNumber>
    </recommendedName>
    <alternativeName>
        <fullName evidence="9">ATP-dependent helicase HepA</fullName>
    </alternativeName>
</protein>
<evidence type="ECO:0000256" key="3">
    <source>
        <dbReference type="ARBA" id="ARBA00022806"/>
    </source>
</evidence>
<evidence type="ECO:0000256" key="7">
    <source>
        <dbReference type="ARBA" id="ARBA00023159"/>
    </source>
</evidence>
<evidence type="ECO:0000313" key="12">
    <source>
        <dbReference type="EMBL" id="GAB56840.1"/>
    </source>
</evidence>
<evidence type="ECO:0000256" key="8">
    <source>
        <dbReference type="ARBA" id="ARBA00023163"/>
    </source>
</evidence>
<feature type="binding site" evidence="9">
    <location>
        <begin position="180"/>
        <end position="187"/>
    </location>
    <ligand>
        <name>ATP</name>
        <dbReference type="ChEBI" id="CHEBI:30616"/>
    </ligand>
</feature>
<dbReference type="InterPro" id="IPR040766">
    <property type="entry name" value="Tudor_2_RapA"/>
</dbReference>
<keyword evidence="13" id="KW-1185">Reference proteome</keyword>
<dbReference type="Gene3D" id="3.40.50.300">
    <property type="entry name" value="P-loop containing nucleotide triphosphate hydrolases"/>
    <property type="match status" value="1"/>
</dbReference>
<dbReference type="InterPro" id="IPR057342">
    <property type="entry name" value="DEXDc_RapA"/>
</dbReference>
<dbReference type="Gene3D" id="6.10.140.2230">
    <property type="match status" value="1"/>
</dbReference>
<dbReference type="GO" id="GO:0016817">
    <property type="term" value="F:hydrolase activity, acting on acid anhydrides"/>
    <property type="evidence" value="ECO:0007669"/>
    <property type="project" value="InterPro"/>
</dbReference>
<dbReference type="GO" id="GO:0005524">
    <property type="term" value="F:ATP binding"/>
    <property type="evidence" value="ECO:0007669"/>
    <property type="project" value="UniProtKB-UniRule"/>
</dbReference>
<reference evidence="12 13" key="2">
    <citation type="journal article" date="2017" name="Antonie Van Leeuwenhoek">
        <title>Rhizobium rhizosphaerae sp. nov., a novel species isolated from rice rhizosphere.</title>
        <authorList>
            <person name="Zhao J.J."/>
            <person name="Zhang J."/>
            <person name="Zhang R.J."/>
            <person name="Zhang C.W."/>
            <person name="Yin H.Q."/>
            <person name="Zhang X.X."/>
        </authorList>
    </citation>
    <scope>NUCLEOTIDE SEQUENCE [LARGE SCALE GENOMIC DNA]</scope>
    <source>
        <strain evidence="12 13">ACAM 611</strain>
    </source>
</reference>
<dbReference type="InterPro" id="IPR014001">
    <property type="entry name" value="Helicase_ATP-bd"/>
</dbReference>
<dbReference type="GO" id="GO:0006355">
    <property type="term" value="P:regulation of DNA-templated transcription"/>
    <property type="evidence" value="ECO:0007669"/>
    <property type="project" value="UniProtKB-UniRule"/>
</dbReference>
<keyword evidence="1 9" id="KW-0547">Nucleotide-binding</keyword>
<dbReference type="EC" id="3.6.4.-" evidence="9"/>
<evidence type="ECO:0000313" key="13">
    <source>
        <dbReference type="Proteomes" id="UP000053586"/>
    </source>
</evidence>
<dbReference type="Pfam" id="PF18339">
    <property type="entry name" value="Tudor_1_RapA"/>
    <property type="match status" value="1"/>
</dbReference>
<feature type="domain" description="Helicase C-terminal" evidence="11">
    <location>
        <begin position="471"/>
        <end position="625"/>
    </location>
</feature>
<keyword evidence="6 9" id="KW-0238">DNA-binding</keyword>
<name>H5TER3_9ALTE</name>
<accession>H5TER3</accession>
<dbReference type="InterPro" id="IPR049730">
    <property type="entry name" value="SNF2/RAD54-like_C"/>
</dbReference>
<dbReference type="PANTHER" id="PTHR45766:SF6">
    <property type="entry name" value="SWI_SNF-RELATED MATRIX-ASSOCIATED ACTIN-DEPENDENT REGULATOR OF CHROMATIN SUBFAMILY A-LIKE PROTEIN 1"/>
    <property type="match status" value="1"/>
</dbReference>
<keyword evidence="7 9" id="KW-0010">Activator</keyword>
<dbReference type="CDD" id="cd18793">
    <property type="entry name" value="SF2_C_SNF"/>
    <property type="match status" value="1"/>
</dbReference>
<dbReference type="SMART" id="SM00490">
    <property type="entry name" value="HELICc"/>
    <property type="match status" value="1"/>
</dbReference>
<dbReference type="InterPro" id="IPR027417">
    <property type="entry name" value="P-loop_NTPase"/>
</dbReference>
<dbReference type="PROSITE" id="PS51194">
    <property type="entry name" value="HELICASE_CTER"/>
    <property type="match status" value="1"/>
</dbReference>
<dbReference type="Pfam" id="PF12137">
    <property type="entry name" value="RapA_C"/>
    <property type="match status" value="1"/>
</dbReference>
<dbReference type="AlphaFoldDB" id="H5TER3"/>
<dbReference type="Pfam" id="PF00176">
    <property type="entry name" value="SNF2-rel_dom"/>
    <property type="match status" value="1"/>
</dbReference>
<dbReference type="InterPro" id="IPR001650">
    <property type="entry name" value="Helicase_C-like"/>
</dbReference>
<organism evidence="12 13">
    <name type="scientific">Glaciecola punicea ACAM 611</name>
    <dbReference type="NCBI Taxonomy" id="1121923"/>
    <lineage>
        <taxon>Bacteria</taxon>
        <taxon>Pseudomonadati</taxon>
        <taxon>Pseudomonadota</taxon>
        <taxon>Gammaproteobacteria</taxon>
        <taxon>Alteromonadales</taxon>
        <taxon>Alteromonadaceae</taxon>
        <taxon>Glaciecola</taxon>
    </lineage>
</organism>
<evidence type="ECO:0000259" key="10">
    <source>
        <dbReference type="PROSITE" id="PS51192"/>
    </source>
</evidence>
<keyword evidence="8 9" id="KW-0804">Transcription</keyword>
<dbReference type="CDD" id="cd18011">
    <property type="entry name" value="DEXDc_RapA"/>
    <property type="match status" value="1"/>
</dbReference>
<dbReference type="HAMAP" id="MF_01821">
    <property type="entry name" value="Helicase_RapA"/>
    <property type="match status" value="1"/>
</dbReference>
<dbReference type="Proteomes" id="UP000053586">
    <property type="component" value="Unassembled WGS sequence"/>
</dbReference>
<keyword evidence="2 9" id="KW-0378">Hydrolase</keyword>
<dbReference type="Gene3D" id="3.30.360.80">
    <property type="match status" value="1"/>
</dbReference>
<dbReference type="InterPro" id="IPR000330">
    <property type="entry name" value="SNF2_N"/>
</dbReference>
<dbReference type="eggNOG" id="COG0553">
    <property type="taxonomic scope" value="Bacteria"/>
</dbReference>
<dbReference type="RefSeq" id="WP_006007422.1">
    <property type="nucleotide sequence ID" value="NZ_BAET01000033.1"/>
</dbReference>
<dbReference type="InterPro" id="IPR023949">
    <property type="entry name" value="Helicase_RapA"/>
</dbReference>
<feature type="short sequence motif" description="DEAH box" evidence="9">
    <location>
        <begin position="282"/>
        <end position="285"/>
    </location>
</feature>
<sequence>MSEIQSFHIGQRFISNSEAVLGLGVVMSTDIRAVRIFFPAVGEERTYAKSNAHVTRLVLGVGEKVKHIDGFEITINEVIEQDHLLTYIGLRGDTSEIAHVVEVALDPQVKLNQPEKRLFHGQFDDPNWFETRYRCWLQQNEFANSGVVGLVGARVELIAHQIHIANQVGNRYAPRVLLADEVGLGKTIEAALIIHMQIITGRAQRVLIVVPDSLVHQWLVEMLRKVNLAFSVFDDERIEAVKESGENPFDQEQLVLCSQNFICQTKVLEQACATSWDILVVDEAHHLHWAENQVSTQYSAIEQLSKIATSVLLLTATPDQLGHQSHFARLRLLDPARFYDYEEFLKQEQSYSELAQAVTPLIEDRAPTNTEISVLKVVVPNVDLHEFDLNSSHDRAQLVSRMVDQHGTGRLLFRNRRAAIKGFPQRITHAVKLRLPKEYALSLLEQDDIPHALHPERTLMLDDAWPSYDPRVTFLIEWLEANNEEKVLVICAHASTALQIAEYMRAKTSIRHTVFHERMSIIERDKAAHFFSENEKGAQVMLCSEIGSEGRNFQFSRHLVLFDLPLNPDLLEQRIGRLDRIGQKNDINLHIPYFENTAQEVLFKWYQEGLGAFDATCPVGSDVYKRLESDLHHALATPSDIENWQDVVAQGHQLTQMLKRQVEEGRDRLLEINAKGNSASEEVLENIVSAENPVSMLKFMTRLFDSLGIVQEEKDAHSFILRQNENTLFPISGISDEGLEVTYKRETATQREHLTFITPDSALVSQCIDSVLSDVMGKSSLCFVNKPDTSVGAYWIEIIAVLNPSAPPALQLYRYLPATPTRVCLDAKLTVCNDEFTNIFKVKPKMANQLITALATPIAQTITAALKVASAELANVKKAALINMEYELGEEINRLSELKINNPSIRQEEIDFLVKQKQQLLKTIQDAEPILDSVRVVVNNPK</sequence>